<feature type="compositionally biased region" description="Polar residues" evidence="1">
    <location>
        <begin position="216"/>
        <end position="232"/>
    </location>
</feature>
<dbReference type="HOGENOM" id="CLU_1194797_0_0_1"/>
<evidence type="ECO:0000313" key="4">
    <source>
        <dbReference type="Proteomes" id="UP000020467"/>
    </source>
</evidence>
<dbReference type="Proteomes" id="UP000020467">
    <property type="component" value="Unassembled WGS sequence"/>
</dbReference>
<keyword evidence="2" id="KW-0472">Membrane</keyword>
<dbReference type="EMBL" id="JARH01000354">
    <property type="protein sequence ID" value="EXF81731.1"/>
    <property type="molecule type" value="Genomic_DNA"/>
</dbReference>
<keyword evidence="2" id="KW-0812">Transmembrane</keyword>
<feature type="transmembrane region" description="Helical" evidence="2">
    <location>
        <begin position="44"/>
        <end position="61"/>
    </location>
</feature>
<dbReference type="OrthoDB" id="10538920at2759"/>
<evidence type="ECO:0000256" key="2">
    <source>
        <dbReference type="SAM" id="Phobius"/>
    </source>
</evidence>
<sequence length="232" mass="25185">MHCCIDTSPADRDFRLAARARAGNNEWSTWTSERGKTIRLRESAVVWLCWVLGLGLGLGWFDGIDTSNVMAASSPLFVPLSRGPFASRSPTSSTFPRYHAPPFQSISLEPVRYRTGIGKVRDGSEAGRQRCAKVDSESSESYLWLGISKLVSMSMSGNVSVVYSTQYSEWGQLPGVPSLAAWFVCPPPERELPSPASVGSTAHGTMKRRVQPDPGKSSTPKAADSTSTVQLD</sequence>
<gene>
    <name evidence="3" type="ORF">CFIO01_09552</name>
</gene>
<organism evidence="3 4">
    <name type="scientific">Colletotrichum fioriniae PJ7</name>
    <dbReference type="NCBI Taxonomy" id="1445577"/>
    <lineage>
        <taxon>Eukaryota</taxon>
        <taxon>Fungi</taxon>
        <taxon>Dikarya</taxon>
        <taxon>Ascomycota</taxon>
        <taxon>Pezizomycotina</taxon>
        <taxon>Sordariomycetes</taxon>
        <taxon>Hypocreomycetidae</taxon>
        <taxon>Glomerellales</taxon>
        <taxon>Glomerellaceae</taxon>
        <taxon>Colletotrichum</taxon>
        <taxon>Colletotrichum acutatum species complex</taxon>
    </lineage>
</organism>
<name>A0A010RMQ3_9PEZI</name>
<evidence type="ECO:0000256" key="1">
    <source>
        <dbReference type="SAM" id="MobiDB-lite"/>
    </source>
</evidence>
<comment type="caution">
    <text evidence="3">The sequence shown here is derived from an EMBL/GenBank/DDBJ whole genome shotgun (WGS) entry which is preliminary data.</text>
</comment>
<feature type="region of interest" description="Disordered" evidence="1">
    <location>
        <begin position="192"/>
        <end position="232"/>
    </location>
</feature>
<dbReference type="AlphaFoldDB" id="A0A010RMQ3"/>
<evidence type="ECO:0000313" key="3">
    <source>
        <dbReference type="EMBL" id="EXF81731.1"/>
    </source>
</evidence>
<keyword evidence="2" id="KW-1133">Transmembrane helix</keyword>
<dbReference type="KEGG" id="cfj:CFIO01_09552"/>
<reference evidence="3 4" key="1">
    <citation type="submission" date="2014-02" db="EMBL/GenBank/DDBJ databases">
        <title>The genome sequence of Colletotrichum fioriniae PJ7.</title>
        <authorList>
            <person name="Baroncelli R."/>
            <person name="Thon M.R."/>
        </authorList>
    </citation>
    <scope>NUCLEOTIDE SEQUENCE [LARGE SCALE GENOMIC DNA]</scope>
    <source>
        <strain evidence="3 4">PJ7</strain>
    </source>
</reference>
<proteinExistence type="predicted"/>
<accession>A0A010RMQ3</accession>
<protein>
    <submittedName>
        <fullName evidence="3">Uncharacterized protein</fullName>
    </submittedName>
</protein>
<keyword evidence="4" id="KW-1185">Reference proteome</keyword>